<keyword evidence="2" id="KW-0472">Membrane</keyword>
<reference evidence="3" key="1">
    <citation type="journal article" date="2020" name="Nature">
        <title>Giant virus diversity and host interactions through global metagenomics.</title>
        <authorList>
            <person name="Schulz F."/>
            <person name="Roux S."/>
            <person name="Paez-Espino D."/>
            <person name="Jungbluth S."/>
            <person name="Walsh D.A."/>
            <person name="Denef V.J."/>
            <person name="McMahon K.D."/>
            <person name="Konstantinidis K.T."/>
            <person name="Eloe-Fadrosh E.A."/>
            <person name="Kyrpides N.C."/>
            <person name="Woyke T."/>
        </authorList>
    </citation>
    <scope>NUCLEOTIDE SEQUENCE</scope>
    <source>
        <strain evidence="3">GVMAG-M-3300023179-114</strain>
    </source>
</reference>
<keyword evidence="2" id="KW-0812">Transmembrane</keyword>
<accession>A0A6C0E365</accession>
<organism evidence="3">
    <name type="scientific">viral metagenome</name>
    <dbReference type="NCBI Taxonomy" id="1070528"/>
    <lineage>
        <taxon>unclassified sequences</taxon>
        <taxon>metagenomes</taxon>
        <taxon>organismal metagenomes</taxon>
    </lineage>
</organism>
<sequence>MELKSILLILFIILLLYIVIRYVMKDANTLTGIMSGKTMQTISASSLDTSNTSSSTSNFCYSIWFFIDDWNYRYGEPKVVFGRMSGGEGPCPTVVLGASQNNLLISLQVYPGTDSVADVDSSTSTTSPSSSPAPVSTNTNKNTIVHDCNVGNIPLQKWVNLIVSGYGRSLDIYIDGKLVRTCVLPGVAKIDSSSNVYVTPNGGFSGWTSRFQYWPESCDPQKAWNIYKKGYGGSMLGNLGQYSVKVSLMEGETEDVSFQF</sequence>
<dbReference type="Gene3D" id="2.60.120.200">
    <property type="match status" value="1"/>
</dbReference>
<feature type="region of interest" description="Disordered" evidence="1">
    <location>
        <begin position="118"/>
        <end position="140"/>
    </location>
</feature>
<feature type="compositionally biased region" description="Low complexity" evidence="1">
    <location>
        <begin position="118"/>
        <end position="137"/>
    </location>
</feature>
<dbReference type="EMBL" id="MN739723">
    <property type="protein sequence ID" value="QHT23041.1"/>
    <property type="molecule type" value="Genomic_DNA"/>
</dbReference>
<dbReference type="InterPro" id="IPR013320">
    <property type="entry name" value="ConA-like_dom_sf"/>
</dbReference>
<evidence type="ECO:0000256" key="2">
    <source>
        <dbReference type="SAM" id="Phobius"/>
    </source>
</evidence>
<dbReference type="AlphaFoldDB" id="A0A6C0E365"/>
<evidence type="ECO:0000256" key="1">
    <source>
        <dbReference type="SAM" id="MobiDB-lite"/>
    </source>
</evidence>
<dbReference type="SUPFAM" id="SSF49899">
    <property type="entry name" value="Concanavalin A-like lectins/glucanases"/>
    <property type="match status" value="1"/>
</dbReference>
<name>A0A6C0E365_9ZZZZ</name>
<proteinExistence type="predicted"/>
<keyword evidence="2" id="KW-1133">Transmembrane helix</keyword>
<evidence type="ECO:0000313" key="3">
    <source>
        <dbReference type="EMBL" id="QHT23041.1"/>
    </source>
</evidence>
<feature type="transmembrane region" description="Helical" evidence="2">
    <location>
        <begin position="6"/>
        <end position="24"/>
    </location>
</feature>
<protein>
    <submittedName>
        <fullName evidence="3">Uncharacterized protein</fullName>
    </submittedName>
</protein>